<gene>
    <name evidence="6" type="ORF">C1876_05640</name>
    <name evidence="7" type="ORF">DMP09_03230</name>
</gene>
<dbReference type="PROSITE" id="PS00211">
    <property type="entry name" value="ABC_TRANSPORTER_1"/>
    <property type="match status" value="1"/>
</dbReference>
<organism evidence="7 9">
    <name type="scientific">Eggerthella sinensis</name>
    <dbReference type="NCBI Taxonomy" id="242230"/>
    <lineage>
        <taxon>Bacteria</taxon>
        <taxon>Bacillati</taxon>
        <taxon>Actinomycetota</taxon>
        <taxon>Coriobacteriia</taxon>
        <taxon>Eggerthellales</taxon>
        <taxon>Eggerthellaceae</taxon>
        <taxon>Eggerthella</taxon>
    </lineage>
</organism>
<dbReference type="PANTHER" id="PTHR43335:SF8">
    <property type="entry name" value="ABC TRANSPORTER, ATP-BINDING PROTEIN"/>
    <property type="match status" value="1"/>
</dbReference>
<reference evidence="7" key="3">
    <citation type="journal article" date="2019" name="Microbiol. Resour. Announc.">
        <title>Draft Genome Sequences of Type Strains of Gordonibacter faecihominis, Paraeggerthella hongkongensis, Parvibacter caecicola,Slackia equolifaciens, Slackia faecicanis, and Slackia isoflavoniconvertens.</title>
        <authorList>
            <person name="Danylec N."/>
            <person name="Stoll D.A."/>
            <person name="Dotsch A."/>
            <person name="Huch M."/>
        </authorList>
    </citation>
    <scope>NUCLEOTIDE SEQUENCE</scope>
    <source>
        <strain evidence="7">DSM 16107</strain>
    </source>
</reference>
<reference evidence="9" key="2">
    <citation type="submission" date="2018-05" db="EMBL/GenBank/DDBJ databases">
        <title>Genome Sequencing of selected type strains of the family Eggerthellaceae.</title>
        <authorList>
            <person name="Danylec N."/>
            <person name="Stoll D.A."/>
            <person name="Doetsch A."/>
            <person name="Huch M."/>
        </authorList>
    </citation>
    <scope>NUCLEOTIDE SEQUENCE [LARGE SCALE GENOMIC DNA]</scope>
    <source>
        <strain evidence="9">DSM 16107</strain>
    </source>
</reference>
<name>A0A3N0J0M6_9ACTN</name>
<evidence type="ECO:0000313" key="9">
    <source>
        <dbReference type="Proteomes" id="UP000270112"/>
    </source>
</evidence>
<dbReference type="Proteomes" id="UP000270112">
    <property type="component" value="Unassembled WGS sequence"/>
</dbReference>
<dbReference type="GO" id="GO:0016887">
    <property type="term" value="F:ATP hydrolysis activity"/>
    <property type="evidence" value="ECO:0007669"/>
    <property type="project" value="InterPro"/>
</dbReference>
<dbReference type="EMBL" id="PPTT01000007">
    <property type="protein sequence ID" value="RDB69874.1"/>
    <property type="molecule type" value="Genomic_DNA"/>
</dbReference>
<dbReference type="InterPro" id="IPR027417">
    <property type="entry name" value="P-loop_NTPase"/>
</dbReference>
<dbReference type="PROSITE" id="PS50893">
    <property type="entry name" value="ABC_TRANSPORTER_2"/>
    <property type="match status" value="1"/>
</dbReference>
<evidence type="ECO:0000256" key="3">
    <source>
        <dbReference type="ARBA" id="ARBA00022741"/>
    </source>
</evidence>
<comment type="caution">
    <text evidence="7">The sequence shown here is derived from an EMBL/GenBank/DDBJ whole genome shotgun (WGS) entry which is preliminary data.</text>
</comment>
<dbReference type="SMART" id="SM00382">
    <property type="entry name" value="AAA"/>
    <property type="match status" value="1"/>
</dbReference>
<comment type="similarity">
    <text evidence="1">Belongs to the ABC transporter superfamily.</text>
</comment>
<dbReference type="InterPro" id="IPR003439">
    <property type="entry name" value="ABC_transporter-like_ATP-bd"/>
</dbReference>
<accession>A0A3N0J0M6</accession>
<dbReference type="InterPro" id="IPR017871">
    <property type="entry name" value="ABC_transporter-like_CS"/>
</dbReference>
<dbReference type="EMBL" id="QICC01000007">
    <property type="protein sequence ID" value="RNM42764.1"/>
    <property type="molecule type" value="Genomic_DNA"/>
</dbReference>
<keyword evidence="2" id="KW-0813">Transport</keyword>
<keyword evidence="8" id="KW-1185">Reference proteome</keyword>
<keyword evidence="4 7" id="KW-0067">ATP-binding</keyword>
<dbReference type="PANTHER" id="PTHR43335">
    <property type="entry name" value="ABC TRANSPORTER, ATP-BINDING PROTEIN"/>
    <property type="match status" value="1"/>
</dbReference>
<evidence type="ECO:0000313" key="8">
    <source>
        <dbReference type="Proteomes" id="UP000253817"/>
    </source>
</evidence>
<evidence type="ECO:0000259" key="5">
    <source>
        <dbReference type="PROSITE" id="PS50893"/>
    </source>
</evidence>
<dbReference type="GO" id="GO:0005524">
    <property type="term" value="F:ATP binding"/>
    <property type="evidence" value="ECO:0007669"/>
    <property type="project" value="UniProtKB-KW"/>
</dbReference>
<dbReference type="Gene3D" id="3.40.50.300">
    <property type="entry name" value="P-loop containing nucleotide triphosphate hydrolases"/>
    <property type="match status" value="1"/>
</dbReference>
<keyword evidence="3" id="KW-0547">Nucleotide-binding</keyword>
<dbReference type="Pfam" id="PF00005">
    <property type="entry name" value="ABC_tran"/>
    <property type="match status" value="1"/>
</dbReference>
<evidence type="ECO:0000256" key="4">
    <source>
        <dbReference type="ARBA" id="ARBA00022840"/>
    </source>
</evidence>
<proteinExistence type="inferred from homology"/>
<dbReference type="Proteomes" id="UP000253817">
    <property type="component" value="Unassembled WGS sequence"/>
</dbReference>
<protein>
    <submittedName>
        <fullName evidence="7">Multidrug ABC transporter ATP-binding protein</fullName>
    </submittedName>
</protein>
<evidence type="ECO:0000313" key="6">
    <source>
        <dbReference type="EMBL" id="RDB69874.1"/>
    </source>
</evidence>
<sequence length="222" mass="24148">MKMIKIEGVTKSIKGSMVLENVSMTAESGVVTGLSGINGSGKTMLMRVIAALVKPSDGMVEIDGKLLWRDMAFPDSVGVLIENPAFLDTYTGFANLEMIASIRNRVGKDRIGEVIRKVGLDPDDKKKYRKYSLGMKQRLGIAAAILEEPEIVLLDEPTNALDSAGVDILKDIVFEEKARGATVVITCHDQVILHELADKVYFMESGRIVGYEDVGEEVGGVE</sequence>
<dbReference type="OrthoDB" id="3177347at2"/>
<evidence type="ECO:0000256" key="1">
    <source>
        <dbReference type="ARBA" id="ARBA00005417"/>
    </source>
</evidence>
<evidence type="ECO:0000313" key="7">
    <source>
        <dbReference type="EMBL" id="RNM42764.1"/>
    </source>
</evidence>
<dbReference type="SUPFAM" id="SSF52540">
    <property type="entry name" value="P-loop containing nucleoside triphosphate hydrolases"/>
    <property type="match status" value="1"/>
</dbReference>
<dbReference type="AlphaFoldDB" id="A0A3N0J0M6"/>
<evidence type="ECO:0000256" key="2">
    <source>
        <dbReference type="ARBA" id="ARBA00022448"/>
    </source>
</evidence>
<feature type="domain" description="ABC transporter" evidence="5">
    <location>
        <begin position="4"/>
        <end position="221"/>
    </location>
</feature>
<reference evidence="6 8" key="1">
    <citation type="journal article" date="2018" name="Elife">
        <title>Discovery and characterization of a prevalent human gut bacterial enzyme sufficient for the inactivation of a family of plant toxins.</title>
        <authorList>
            <person name="Koppel N."/>
            <person name="Bisanz J.E."/>
            <person name="Pandelia M.E."/>
            <person name="Turnbaugh P.J."/>
            <person name="Balskus E.P."/>
        </authorList>
    </citation>
    <scope>NUCLEOTIDE SEQUENCE [LARGE SCALE GENOMIC DNA]</scope>
    <source>
        <strain evidence="6 8">DSM 16107</strain>
    </source>
</reference>
<dbReference type="InterPro" id="IPR003593">
    <property type="entry name" value="AAA+_ATPase"/>
</dbReference>